<dbReference type="InterPro" id="IPR050346">
    <property type="entry name" value="FMO-like"/>
</dbReference>
<keyword evidence="3" id="KW-0274">FAD</keyword>
<reference evidence="6 7" key="1">
    <citation type="submission" date="2017-10" db="EMBL/GenBank/DDBJ databases">
        <title>Nyctiphanis sp. nov., isolated from the stomach of the euphausiid Nyctiphanes simplex (Hansen, 1911) in the Gulf of California.</title>
        <authorList>
            <person name="Gomez-Gil B."/>
            <person name="Aguilar-Mendez M."/>
            <person name="Lopez-Cortes A."/>
            <person name="Gomez-Gutierrez J."/>
            <person name="Roque A."/>
            <person name="Lang E."/>
            <person name="Gonzalez-Castillo A."/>
        </authorList>
    </citation>
    <scope>NUCLEOTIDE SEQUENCE [LARGE SCALE GENOMIC DNA]</scope>
    <source>
        <strain evidence="6 7">CAIM 600</strain>
    </source>
</reference>
<dbReference type="GO" id="GO:0050660">
    <property type="term" value="F:flavin adenine dinucleotide binding"/>
    <property type="evidence" value="ECO:0007669"/>
    <property type="project" value="InterPro"/>
</dbReference>
<proteinExistence type="inferred from homology"/>
<accession>A0A4Q0YLP3</accession>
<dbReference type="PRINTS" id="PR00370">
    <property type="entry name" value="FMOXYGENASE"/>
</dbReference>
<comment type="caution">
    <text evidence="6">The sequence shown here is derived from an EMBL/GenBank/DDBJ whole genome shotgun (WGS) entry which is preliminary data.</text>
</comment>
<dbReference type="Pfam" id="PF00743">
    <property type="entry name" value="FMO-like"/>
    <property type="match status" value="1"/>
</dbReference>
<evidence type="ECO:0000256" key="2">
    <source>
        <dbReference type="ARBA" id="ARBA00022630"/>
    </source>
</evidence>
<keyword evidence="5" id="KW-0560">Oxidoreductase</keyword>
<keyword evidence="2" id="KW-0285">Flavoprotein</keyword>
<dbReference type="SUPFAM" id="SSF51735">
    <property type="entry name" value="NAD(P)-binding Rossmann-fold domains"/>
    <property type="match status" value="1"/>
</dbReference>
<keyword evidence="7" id="KW-1185">Reference proteome</keyword>
<evidence type="ECO:0000313" key="6">
    <source>
        <dbReference type="EMBL" id="RXJ71690.1"/>
    </source>
</evidence>
<dbReference type="InterPro" id="IPR036291">
    <property type="entry name" value="NAD(P)-bd_dom_sf"/>
</dbReference>
<dbReference type="InterPro" id="IPR020946">
    <property type="entry name" value="Flavin_mOase-like"/>
</dbReference>
<evidence type="ECO:0000256" key="3">
    <source>
        <dbReference type="ARBA" id="ARBA00022827"/>
    </source>
</evidence>
<dbReference type="OrthoDB" id="9790219at2"/>
<evidence type="ECO:0000313" key="7">
    <source>
        <dbReference type="Proteomes" id="UP000290287"/>
    </source>
</evidence>
<dbReference type="AlphaFoldDB" id="A0A4Q0YLP3"/>
<organism evidence="6 7">
    <name type="scientific">Veronia nyctiphanis</name>
    <dbReference type="NCBI Taxonomy" id="1278244"/>
    <lineage>
        <taxon>Bacteria</taxon>
        <taxon>Pseudomonadati</taxon>
        <taxon>Pseudomonadota</taxon>
        <taxon>Gammaproteobacteria</taxon>
        <taxon>Vibrionales</taxon>
        <taxon>Vibrionaceae</taxon>
        <taxon>Veronia</taxon>
    </lineage>
</organism>
<dbReference type="PANTHER" id="PTHR23023">
    <property type="entry name" value="DIMETHYLANILINE MONOOXYGENASE"/>
    <property type="match status" value="1"/>
</dbReference>
<keyword evidence="4" id="KW-0521">NADP</keyword>
<protein>
    <submittedName>
        <fullName evidence="6">Monooxygenase</fullName>
    </submittedName>
</protein>
<dbReference type="InterPro" id="IPR036188">
    <property type="entry name" value="FAD/NAD-bd_sf"/>
</dbReference>
<dbReference type="GO" id="GO:0050661">
    <property type="term" value="F:NADP binding"/>
    <property type="evidence" value="ECO:0007669"/>
    <property type="project" value="InterPro"/>
</dbReference>
<dbReference type="Proteomes" id="UP000290287">
    <property type="component" value="Unassembled WGS sequence"/>
</dbReference>
<dbReference type="EMBL" id="PEIB01000034">
    <property type="protein sequence ID" value="RXJ71690.1"/>
    <property type="molecule type" value="Genomic_DNA"/>
</dbReference>
<dbReference type="SUPFAM" id="SSF51905">
    <property type="entry name" value="FAD/NAD(P)-binding domain"/>
    <property type="match status" value="1"/>
</dbReference>
<gene>
    <name evidence="6" type="ORF">CS022_20340</name>
</gene>
<comment type="similarity">
    <text evidence="1">Belongs to the FMO family.</text>
</comment>
<keyword evidence="6" id="KW-0503">Monooxygenase</keyword>
<dbReference type="RefSeq" id="WP_129123767.1">
    <property type="nucleotide sequence ID" value="NZ_PEIB01000034.1"/>
</dbReference>
<evidence type="ECO:0000256" key="5">
    <source>
        <dbReference type="ARBA" id="ARBA00023002"/>
    </source>
</evidence>
<dbReference type="GO" id="GO:0004499">
    <property type="term" value="F:N,N-dimethylaniline monooxygenase activity"/>
    <property type="evidence" value="ECO:0007669"/>
    <property type="project" value="InterPro"/>
</dbReference>
<name>A0A4Q0YLP3_9GAMM</name>
<dbReference type="Gene3D" id="3.50.50.60">
    <property type="entry name" value="FAD/NAD(P)-binding domain"/>
    <property type="match status" value="1"/>
</dbReference>
<evidence type="ECO:0000256" key="4">
    <source>
        <dbReference type="ARBA" id="ARBA00022857"/>
    </source>
</evidence>
<dbReference type="InterPro" id="IPR000960">
    <property type="entry name" value="Flavin_mOase"/>
</dbReference>
<evidence type="ECO:0000256" key="1">
    <source>
        <dbReference type="ARBA" id="ARBA00009183"/>
    </source>
</evidence>
<sequence>MKTIPTITDVGPIVRHDEKVLILGGGASGIAIGKTFSQRGIPFDIIEREDDFGGNWYLNSPASKVYRSAHLISSKTNTQLSDYPMPDDYPHYPSHTQFLAYLRDVAKTFGLYEKTRFNVEIKALSPFEGGWLAELSDNSRHWYADVVVANGLLRDPIFPAIPGHFSGELIHSIDYVSSDVFDGKRVLVVGGGNSGCDIAVDSAQRASYTCHSMRRGYHYMPKFIDGKPTQEWLMEIVSQFESPEAYWEHVQATFKLAGFDGTDFGLPKPDHAIHQAHPILNSNILYCMGHGDLVSKPDVVSFDDEWVEFADGSRDKFDVVLLATGYKPSLPFLDSSVLDREKGMNQLFLHSVPMHYDSIVFAGYFNIPSGFGNLANNCSRFLANYFLSKRRNTASWRVFNQFKHYQDEIDIGHGQFVNTRRHANELDLWKYIKTVNFISEQLEAELDHSSV</sequence>